<sequence>MNIEDFVAYYSKLKELTELHRKLKFGDNPQIAEVFSEQLTRSLFGYSKWGNKKFDAKTVDGFAVEIKATGTDKGKTTINIKSFKKHAEEFSHLIWLYIDFDENQLSFKKISLEALIEWASTKKETDNGRVSIALHQLTAFEKTCFQINEKSKTIVKI</sequence>
<evidence type="ECO:0000313" key="2">
    <source>
        <dbReference type="Proteomes" id="UP000262832"/>
    </source>
</evidence>
<protein>
    <recommendedName>
        <fullName evidence="3">Protein NO VEIN C-terminal domain-containing protein</fullName>
    </recommendedName>
</protein>
<evidence type="ECO:0008006" key="3">
    <source>
        <dbReference type="Google" id="ProtNLM"/>
    </source>
</evidence>
<gene>
    <name evidence="1" type="ORF">D1115_09120</name>
</gene>
<name>A0ABM6YUF3_9VIBR</name>
<keyword evidence="2" id="KW-1185">Reference proteome</keyword>
<dbReference type="EMBL" id="CP032093">
    <property type="protein sequence ID" value="AXY01307.1"/>
    <property type="molecule type" value="Genomic_DNA"/>
</dbReference>
<evidence type="ECO:0000313" key="1">
    <source>
        <dbReference type="EMBL" id="AXY01307.1"/>
    </source>
</evidence>
<organism evidence="1 2">
    <name type="scientific">Vibrio alfacsensis</name>
    <dbReference type="NCBI Taxonomy" id="1074311"/>
    <lineage>
        <taxon>Bacteria</taxon>
        <taxon>Pseudomonadati</taxon>
        <taxon>Pseudomonadota</taxon>
        <taxon>Gammaproteobacteria</taxon>
        <taxon>Vibrionales</taxon>
        <taxon>Vibrionaceae</taxon>
        <taxon>Vibrio</taxon>
    </lineage>
</organism>
<reference evidence="1 2" key="1">
    <citation type="submission" date="2018-08" db="EMBL/GenBank/DDBJ databases">
        <title>Genomic taxonomy of the Vibrionaceae family.</title>
        <authorList>
            <person name="Gomez-Gil B."/>
            <person name="Tanaka M."/>
            <person name="Sawabe T."/>
            <person name="Enciso-Ibarra K."/>
        </authorList>
    </citation>
    <scope>NUCLEOTIDE SEQUENCE [LARGE SCALE GENOMIC DNA]</scope>
    <source>
        <strain evidence="1 2">CAIM 1831</strain>
    </source>
</reference>
<dbReference type="InterPro" id="IPR019037">
    <property type="entry name" value="Restrct_endonuc_II_Bsp6I"/>
</dbReference>
<dbReference type="Pfam" id="PF09504">
    <property type="entry name" value="RE_Bsp6I"/>
    <property type="match status" value="1"/>
</dbReference>
<accession>A0ABM6YUF3</accession>
<proteinExistence type="predicted"/>
<dbReference type="RefSeq" id="WP_128811082.1">
    <property type="nucleotide sequence ID" value="NZ_CP032093.1"/>
</dbReference>
<dbReference type="Proteomes" id="UP000262832">
    <property type="component" value="Chromosome I"/>
</dbReference>